<evidence type="ECO:0000313" key="6">
    <source>
        <dbReference type="EMBL" id="QIP16997.1"/>
    </source>
</evidence>
<keyword evidence="2" id="KW-0520">NAD</keyword>
<dbReference type="InterPro" id="IPR006115">
    <property type="entry name" value="6PGDH_NADP-bd"/>
</dbReference>
<dbReference type="SUPFAM" id="SSF51735">
    <property type="entry name" value="NAD(P)-binding Rossmann-fold domains"/>
    <property type="match status" value="1"/>
</dbReference>
<dbReference type="PIRSF" id="PIRSF000103">
    <property type="entry name" value="HIBADH"/>
    <property type="match status" value="1"/>
</dbReference>
<dbReference type="Proteomes" id="UP000501802">
    <property type="component" value="Chromosome"/>
</dbReference>
<dbReference type="RefSeq" id="WP_167217418.1">
    <property type="nucleotide sequence ID" value="NZ_CP050063.1"/>
</dbReference>
<evidence type="ECO:0000256" key="3">
    <source>
        <dbReference type="PIRSR" id="PIRSR000103-1"/>
    </source>
</evidence>
<accession>A0A6G9AX06</accession>
<evidence type="ECO:0000259" key="5">
    <source>
        <dbReference type="Pfam" id="PF14833"/>
    </source>
</evidence>
<proteinExistence type="predicted"/>
<protein>
    <submittedName>
        <fullName evidence="6">NAD(P)-dependent oxidoreductase</fullName>
    </submittedName>
</protein>
<evidence type="ECO:0000256" key="2">
    <source>
        <dbReference type="ARBA" id="ARBA00023027"/>
    </source>
</evidence>
<dbReference type="GO" id="GO:0016491">
    <property type="term" value="F:oxidoreductase activity"/>
    <property type="evidence" value="ECO:0007669"/>
    <property type="project" value="UniProtKB-KW"/>
</dbReference>
<dbReference type="Pfam" id="PF14833">
    <property type="entry name" value="NAD_binding_11"/>
    <property type="match status" value="1"/>
</dbReference>
<dbReference type="InterPro" id="IPR015815">
    <property type="entry name" value="HIBADH-related"/>
</dbReference>
<dbReference type="Pfam" id="PF03446">
    <property type="entry name" value="NAD_binding_2"/>
    <property type="match status" value="1"/>
</dbReference>
<organism evidence="6 7">
    <name type="scientific">Spirosoma aureum</name>
    <dbReference type="NCBI Taxonomy" id="2692134"/>
    <lineage>
        <taxon>Bacteria</taxon>
        <taxon>Pseudomonadati</taxon>
        <taxon>Bacteroidota</taxon>
        <taxon>Cytophagia</taxon>
        <taxon>Cytophagales</taxon>
        <taxon>Cytophagaceae</taxon>
        <taxon>Spirosoma</taxon>
    </lineage>
</organism>
<evidence type="ECO:0000256" key="1">
    <source>
        <dbReference type="ARBA" id="ARBA00023002"/>
    </source>
</evidence>
<keyword evidence="7" id="KW-1185">Reference proteome</keyword>
<keyword evidence="1" id="KW-0560">Oxidoreductase</keyword>
<dbReference type="Gene3D" id="3.40.50.720">
    <property type="entry name" value="NAD(P)-binding Rossmann-like Domain"/>
    <property type="match status" value="1"/>
</dbReference>
<sequence length="299" mass="31016">MNDKTIGVIGTGLMGNPIAKHLLNAGYTVLVHNRTKSKADSLMEMGATWFDTPAALAEQSDVVITMIGYPKDVEACYFGADGVFQGIKSGAVTIDMTTTKPSLAVQIAQHAATLGVDSIDAPVSGGEVGAINGTLSIMVGGKKSAVDRVMPVFEAFGKNIIYQGPAGAGQHTKMCNQITIAGTLIGVCEGLIYGRKAGLDLTTMLQSISKGAAGCWSLDVLAPKIVKGDYSPGGTIDNFVKDMGIALEEAETMQLSLPGLALVKQLSLSIQAMGKGSLGNQALYLALEKLSNMDSKAVS</sequence>
<feature type="domain" description="6-phosphogluconate dehydrogenase NADP-binding" evidence="4">
    <location>
        <begin position="5"/>
        <end position="164"/>
    </location>
</feature>
<gene>
    <name evidence="6" type="ORF">G8759_32355</name>
</gene>
<dbReference type="InterPro" id="IPR013328">
    <property type="entry name" value="6PGD_dom2"/>
</dbReference>
<dbReference type="Gene3D" id="1.10.1040.10">
    <property type="entry name" value="N-(1-d-carboxylethyl)-l-norvaline Dehydrogenase, domain 2"/>
    <property type="match status" value="1"/>
</dbReference>
<dbReference type="GO" id="GO:0051287">
    <property type="term" value="F:NAD binding"/>
    <property type="evidence" value="ECO:0007669"/>
    <property type="project" value="InterPro"/>
</dbReference>
<dbReference type="PANTHER" id="PTHR43060:SF15">
    <property type="entry name" value="3-HYDROXYISOBUTYRATE DEHYDROGENASE-LIKE 1, MITOCHONDRIAL-RELATED"/>
    <property type="match status" value="1"/>
</dbReference>
<dbReference type="EMBL" id="CP050063">
    <property type="protein sequence ID" value="QIP16997.1"/>
    <property type="molecule type" value="Genomic_DNA"/>
</dbReference>
<dbReference type="SUPFAM" id="SSF48179">
    <property type="entry name" value="6-phosphogluconate dehydrogenase C-terminal domain-like"/>
    <property type="match status" value="1"/>
</dbReference>
<evidence type="ECO:0000313" key="7">
    <source>
        <dbReference type="Proteomes" id="UP000501802"/>
    </source>
</evidence>
<dbReference type="InterPro" id="IPR008927">
    <property type="entry name" value="6-PGluconate_DH-like_C_sf"/>
</dbReference>
<dbReference type="PANTHER" id="PTHR43060">
    <property type="entry name" value="3-HYDROXYISOBUTYRATE DEHYDROGENASE-LIKE 1, MITOCHONDRIAL-RELATED"/>
    <property type="match status" value="1"/>
</dbReference>
<feature type="active site" evidence="3">
    <location>
        <position position="173"/>
    </location>
</feature>
<dbReference type="AlphaFoldDB" id="A0A6G9AX06"/>
<evidence type="ECO:0000259" key="4">
    <source>
        <dbReference type="Pfam" id="PF03446"/>
    </source>
</evidence>
<dbReference type="GO" id="GO:0050661">
    <property type="term" value="F:NADP binding"/>
    <property type="evidence" value="ECO:0007669"/>
    <property type="project" value="InterPro"/>
</dbReference>
<dbReference type="KEGG" id="spib:G8759_32355"/>
<dbReference type="InterPro" id="IPR036291">
    <property type="entry name" value="NAD(P)-bd_dom_sf"/>
</dbReference>
<reference evidence="6 7" key="1">
    <citation type="submission" date="2020-03" db="EMBL/GenBank/DDBJ databases">
        <authorList>
            <person name="Kim M.K."/>
        </authorList>
    </citation>
    <scope>NUCLEOTIDE SEQUENCE [LARGE SCALE GENOMIC DNA]</scope>
    <source>
        <strain evidence="6 7">BT328</strain>
    </source>
</reference>
<dbReference type="InterPro" id="IPR029154">
    <property type="entry name" value="HIBADH-like_NADP-bd"/>
</dbReference>
<name>A0A6G9AX06_9BACT</name>
<feature type="domain" description="3-hydroxyisobutyrate dehydrogenase-like NAD-binding" evidence="5">
    <location>
        <begin position="167"/>
        <end position="284"/>
    </location>
</feature>